<evidence type="ECO:0000256" key="1">
    <source>
        <dbReference type="SAM" id="MobiDB-lite"/>
    </source>
</evidence>
<proteinExistence type="predicted"/>
<evidence type="ECO:0000313" key="3">
    <source>
        <dbReference type="EMBL" id="KGI81876.1"/>
    </source>
</evidence>
<sequence length="333" mass="34712">MSDHHGAPEQMTGSQQNFERGDTAPLNAVRESGGVSPERATSGPGGGGRSGGSGEESTRPTFPPPDSGYQAPAQAAQPQSAPPRGPQPPVAPPAVGQRVPAAPDPSRVGQGHNGFGTVEPSGAEASRPRPGGGGSPTTPLGWLGRGLVLCAVSVVSGLLWLVFQPSAPPDTTGGEDAGPQQPRTAYEFTEYLSDEPANCADHSTGKIARFFSETPCEHVTRALYTTQLNNGEKVLTSVVTVLMPDAESAESLEKMATRDATGNIEDLVTAGKEVPERYPTLSHDYGYDSTHQGRLVVIGESSYFGRSDSDDGRLKNVTTEALKLGRGQDEQPG</sequence>
<gene>
    <name evidence="2" type="ORF">CDG81_07585</name>
    <name evidence="3" type="ORF">IL38_09120</name>
</gene>
<dbReference type="Proteomes" id="UP000029737">
    <property type="component" value="Unassembled WGS sequence"/>
</dbReference>
<dbReference type="EMBL" id="JPMV01000015">
    <property type="protein sequence ID" value="KGI81876.1"/>
    <property type="molecule type" value="Genomic_DNA"/>
</dbReference>
<dbReference type="AlphaFoldDB" id="A0A099D7G3"/>
<dbReference type="HOGENOM" id="CLU_833222_0_0_11"/>
<feature type="compositionally biased region" description="Pro residues" evidence="1">
    <location>
        <begin position="80"/>
        <end position="92"/>
    </location>
</feature>
<feature type="region of interest" description="Disordered" evidence="1">
    <location>
        <begin position="306"/>
        <end position="333"/>
    </location>
</feature>
<evidence type="ECO:0000313" key="5">
    <source>
        <dbReference type="Proteomes" id="UP000215043"/>
    </source>
</evidence>
<dbReference type="Proteomes" id="UP000215043">
    <property type="component" value="Chromosome"/>
</dbReference>
<protein>
    <submittedName>
        <fullName evidence="2">Uncharacterized protein</fullName>
    </submittedName>
</protein>
<dbReference type="eggNOG" id="ENOG5033KY9">
    <property type="taxonomic scope" value="Bacteria"/>
</dbReference>
<organism evidence="2 5">
    <name type="scientific">Actinopolyspora erythraea</name>
    <dbReference type="NCBI Taxonomy" id="414996"/>
    <lineage>
        <taxon>Bacteria</taxon>
        <taxon>Bacillati</taxon>
        <taxon>Actinomycetota</taxon>
        <taxon>Actinomycetes</taxon>
        <taxon>Actinopolysporales</taxon>
        <taxon>Actinopolysporaceae</taxon>
        <taxon>Actinopolyspora</taxon>
    </lineage>
</organism>
<name>A0A099D7G3_9ACTN</name>
<keyword evidence="4" id="KW-1185">Reference proteome</keyword>
<feature type="compositionally biased region" description="Gly residues" evidence="1">
    <location>
        <begin position="43"/>
        <end position="54"/>
    </location>
</feature>
<accession>A0A099D7G3</accession>
<evidence type="ECO:0000313" key="2">
    <source>
        <dbReference type="EMBL" id="ASU78184.1"/>
    </source>
</evidence>
<feature type="compositionally biased region" description="Low complexity" evidence="1">
    <location>
        <begin position="70"/>
        <end position="79"/>
    </location>
</feature>
<dbReference type="OrthoDB" id="3692129at2"/>
<feature type="region of interest" description="Disordered" evidence="1">
    <location>
        <begin position="1"/>
        <end position="138"/>
    </location>
</feature>
<reference evidence="3 4" key="1">
    <citation type="journal article" date="2014" name="PLoS ONE">
        <title>Identification and Characterization of a New Erythromycin Biosynthetic Gene Cluster in Actinopolyspora erythraea YIM90600, a Novel Erythronolide-Producing Halophilic Actinomycete Isolated from Salt Field.</title>
        <authorList>
            <person name="Chen D."/>
            <person name="Feng J."/>
            <person name="Huang L."/>
            <person name="Zhang Q."/>
            <person name="Wu J."/>
            <person name="Zhu X."/>
            <person name="Duan Y."/>
            <person name="Xu Z."/>
        </authorList>
    </citation>
    <scope>NUCLEOTIDE SEQUENCE [LARGE SCALE GENOMIC DNA]</scope>
    <source>
        <strain evidence="3 4">YIM90600</strain>
    </source>
</reference>
<dbReference type="EMBL" id="CP022752">
    <property type="protein sequence ID" value="ASU78184.1"/>
    <property type="molecule type" value="Genomic_DNA"/>
</dbReference>
<dbReference type="KEGG" id="aey:CDG81_07585"/>
<reference evidence="2 5" key="2">
    <citation type="submission" date="2017-08" db="EMBL/GenBank/DDBJ databases">
        <title>The complete genome sequence of moderately halophilic actinomycete Actinopolyspora erythraea YIM 90600, the producer of novel erythromycin, novel actinopolysporins A-C and tubercidin.</title>
        <authorList>
            <person name="Yin M."/>
            <person name="Tang S."/>
        </authorList>
    </citation>
    <scope>NUCLEOTIDE SEQUENCE [LARGE SCALE GENOMIC DNA]</scope>
    <source>
        <strain evidence="2 5">YIM 90600</strain>
    </source>
</reference>
<evidence type="ECO:0000313" key="4">
    <source>
        <dbReference type="Proteomes" id="UP000029737"/>
    </source>
</evidence>